<keyword evidence="5" id="KW-1185">Reference proteome</keyword>
<reference evidence="4 5" key="1">
    <citation type="submission" date="2018-06" db="EMBL/GenBank/DDBJ databases">
        <title>Genomic Encyclopedia of Archaeal and Bacterial Type Strains, Phase II (KMG-II): from individual species to whole genera.</title>
        <authorList>
            <person name="Goeker M."/>
        </authorList>
    </citation>
    <scope>NUCLEOTIDE SEQUENCE [LARGE SCALE GENOMIC DNA]</scope>
    <source>
        <strain evidence="4 5">ATCC BAA-1881</strain>
    </source>
</reference>
<feature type="region of interest" description="Disordered" evidence="1">
    <location>
        <begin position="31"/>
        <end position="57"/>
    </location>
</feature>
<feature type="compositionally biased region" description="Polar residues" evidence="1">
    <location>
        <begin position="31"/>
        <end position="49"/>
    </location>
</feature>
<proteinExistence type="predicted"/>
<evidence type="ECO:0000259" key="3">
    <source>
        <dbReference type="Pfam" id="PF13472"/>
    </source>
</evidence>
<dbReference type="AlphaFoldDB" id="A0A326UBE0"/>
<keyword evidence="2" id="KW-0732">Signal</keyword>
<evidence type="ECO:0000256" key="2">
    <source>
        <dbReference type="SAM" id="SignalP"/>
    </source>
</evidence>
<dbReference type="SUPFAM" id="SSF52266">
    <property type="entry name" value="SGNH hydrolase"/>
    <property type="match status" value="1"/>
</dbReference>
<accession>A0A326UBE0</accession>
<comment type="caution">
    <text evidence="4">The sequence shown here is derived from an EMBL/GenBank/DDBJ whole genome shotgun (WGS) entry which is preliminary data.</text>
</comment>
<protein>
    <submittedName>
        <fullName evidence="4">Lysophospholipase L1-like esterase</fullName>
    </submittedName>
</protein>
<dbReference type="RefSeq" id="WP_111317530.1">
    <property type="nucleotide sequence ID" value="NZ_BIFX01000001.1"/>
</dbReference>
<name>A0A326UBE0_THEHA</name>
<dbReference type="Proteomes" id="UP000248806">
    <property type="component" value="Unassembled WGS sequence"/>
</dbReference>
<organism evidence="4 5">
    <name type="scientific">Thermosporothrix hazakensis</name>
    <dbReference type="NCBI Taxonomy" id="644383"/>
    <lineage>
        <taxon>Bacteria</taxon>
        <taxon>Bacillati</taxon>
        <taxon>Chloroflexota</taxon>
        <taxon>Ktedonobacteria</taxon>
        <taxon>Ktedonobacterales</taxon>
        <taxon>Thermosporotrichaceae</taxon>
        <taxon>Thermosporothrix</taxon>
    </lineage>
</organism>
<dbReference type="InterPro" id="IPR013830">
    <property type="entry name" value="SGNH_hydro"/>
</dbReference>
<feature type="chain" id="PRO_5016444319" evidence="2">
    <location>
        <begin position="24"/>
        <end position="410"/>
    </location>
</feature>
<dbReference type="PROSITE" id="PS51257">
    <property type="entry name" value="PROKAR_LIPOPROTEIN"/>
    <property type="match status" value="1"/>
</dbReference>
<dbReference type="InterPro" id="IPR036514">
    <property type="entry name" value="SGNH_hydro_sf"/>
</dbReference>
<gene>
    <name evidence="4" type="ORF">EI42_00067</name>
</gene>
<dbReference type="EMBL" id="QKUF01000001">
    <property type="protein sequence ID" value="PZW35902.1"/>
    <property type="molecule type" value="Genomic_DNA"/>
</dbReference>
<dbReference type="Gene3D" id="3.40.50.1110">
    <property type="entry name" value="SGNH hydrolase"/>
    <property type="match status" value="1"/>
</dbReference>
<dbReference type="Gene3D" id="2.60.120.260">
    <property type="entry name" value="Galactose-binding domain-like"/>
    <property type="match status" value="1"/>
</dbReference>
<evidence type="ECO:0000313" key="4">
    <source>
        <dbReference type="EMBL" id="PZW35902.1"/>
    </source>
</evidence>
<evidence type="ECO:0000256" key="1">
    <source>
        <dbReference type="SAM" id="MobiDB-lite"/>
    </source>
</evidence>
<dbReference type="Pfam" id="PF13472">
    <property type="entry name" value="Lipase_GDSL_2"/>
    <property type="match status" value="1"/>
</dbReference>
<dbReference type="OrthoDB" id="9786188at2"/>
<feature type="signal peptide" evidence="2">
    <location>
        <begin position="1"/>
        <end position="23"/>
    </location>
</feature>
<sequence length="410" mass="45077">MKEKRLFISPACLFLVTILLLLAGCAQQVTQPDPTPQASTTVQPSSTGPGNHPAGSAAALVSRNAPAFTNDDCEGSYPAKQADDASYDTFWQACQTPGPDKPIWLAYDLSRVPAAQRAKLLLVWYNTPTGNYNHVLNGYEGYNNPKDYEIEINPGAGGGQPPAAHWESKASVQGNTYHSRQHLIDMGAANWLRIRVSGSDGTTENYGVSLNMDVYEASKAIADDWIFYGASIFMEAMNQDSRAGVPSFQQLIQQQRPDHYPVAEGGGIGGFTTTDALHYFDSWLQIFPGKYVALGYGSNDALSCFDPEKFYKNYETLVQKITNAGKVPLVQKILWGPNESIQQCAPPLNAQLDRLYREHPEVIAGPDTWTYFQQHPNYISDDGIHPNEEGSGALRKLWAETALKTVYKAS</sequence>
<evidence type="ECO:0000313" key="5">
    <source>
        <dbReference type="Proteomes" id="UP000248806"/>
    </source>
</evidence>
<feature type="domain" description="SGNH hydrolase-type esterase" evidence="3">
    <location>
        <begin position="240"/>
        <end position="391"/>
    </location>
</feature>